<keyword evidence="4 8" id="KW-0521">NADP</keyword>
<keyword evidence="5 8" id="KW-0560">Oxidoreductase</keyword>
<feature type="binding site" evidence="8">
    <location>
        <position position="64"/>
    </location>
    <ligand>
        <name>shikimate</name>
        <dbReference type="ChEBI" id="CHEBI:36208"/>
    </ligand>
</feature>
<evidence type="ECO:0000313" key="12">
    <source>
        <dbReference type="EMBL" id="MCG5031303.1"/>
    </source>
</evidence>
<comment type="subunit">
    <text evidence="8">Homodimer.</text>
</comment>
<dbReference type="SUPFAM" id="SSF51735">
    <property type="entry name" value="NAD(P)-binding Rossmann-fold domains"/>
    <property type="match status" value="1"/>
</dbReference>
<dbReference type="Pfam" id="PF18317">
    <property type="entry name" value="SDH_C"/>
    <property type="match status" value="1"/>
</dbReference>
<dbReference type="Pfam" id="PF08501">
    <property type="entry name" value="Shikimate_dh_N"/>
    <property type="match status" value="1"/>
</dbReference>
<comment type="function">
    <text evidence="8">Involved in the biosynthesis of the chorismate, which leads to the biosynthesis of aromatic amino acids. Catalyzes the reversible NADPH linked reduction of 3-dehydroshikimate (DHSA) to yield shikimate (SA).</text>
</comment>
<evidence type="ECO:0000259" key="9">
    <source>
        <dbReference type="Pfam" id="PF01488"/>
    </source>
</evidence>
<dbReference type="Pfam" id="PF01488">
    <property type="entry name" value="Shikimate_DH"/>
    <property type="match status" value="1"/>
</dbReference>
<dbReference type="HAMAP" id="MF_00222">
    <property type="entry name" value="Shikimate_DH_AroE"/>
    <property type="match status" value="1"/>
</dbReference>
<comment type="catalytic activity">
    <reaction evidence="7 8">
        <text>shikimate + NADP(+) = 3-dehydroshikimate + NADPH + H(+)</text>
        <dbReference type="Rhea" id="RHEA:17737"/>
        <dbReference type="ChEBI" id="CHEBI:15378"/>
        <dbReference type="ChEBI" id="CHEBI:16630"/>
        <dbReference type="ChEBI" id="CHEBI:36208"/>
        <dbReference type="ChEBI" id="CHEBI:57783"/>
        <dbReference type="ChEBI" id="CHEBI:58349"/>
        <dbReference type="EC" id="1.1.1.25"/>
    </reaction>
</comment>
<evidence type="ECO:0000256" key="5">
    <source>
        <dbReference type="ARBA" id="ARBA00023002"/>
    </source>
</evidence>
<dbReference type="InterPro" id="IPR041121">
    <property type="entry name" value="SDH_C"/>
</dbReference>
<protein>
    <recommendedName>
        <fullName evidence="2 8">Shikimate dehydrogenase (NADP(+))</fullName>
        <shortName evidence="8">SDH</shortName>
        <ecNumber evidence="2 8">1.1.1.25</ecNumber>
    </recommendedName>
</protein>
<dbReference type="Gene3D" id="3.40.50.10860">
    <property type="entry name" value="Leucine Dehydrogenase, chain A, domain 1"/>
    <property type="match status" value="1"/>
</dbReference>
<evidence type="ECO:0000259" key="10">
    <source>
        <dbReference type="Pfam" id="PF08501"/>
    </source>
</evidence>
<organism evidence="12 13">
    <name type="scientific">Mesosutterella porci</name>
    <dbReference type="NCBI Taxonomy" id="2915351"/>
    <lineage>
        <taxon>Bacteria</taxon>
        <taxon>Pseudomonadati</taxon>
        <taxon>Pseudomonadota</taxon>
        <taxon>Betaproteobacteria</taxon>
        <taxon>Burkholderiales</taxon>
        <taxon>Sutterellaceae</taxon>
        <taxon>Mesosutterella</taxon>
    </lineage>
</organism>
<feature type="binding site" evidence="8">
    <location>
        <begin position="17"/>
        <end position="19"/>
    </location>
    <ligand>
        <name>shikimate</name>
        <dbReference type="ChEBI" id="CHEBI:36208"/>
    </ligand>
</feature>
<feature type="binding site" evidence="8">
    <location>
        <position position="243"/>
    </location>
    <ligand>
        <name>shikimate</name>
        <dbReference type="ChEBI" id="CHEBI:36208"/>
    </ligand>
</feature>
<evidence type="ECO:0000259" key="11">
    <source>
        <dbReference type="Pfam" id="PF18317"/>
    </source>
</evidence>
<gene>
    <name evidence="8 12" type="primary">aroE</name>
    <name evidence="12" type="ORF">MAF45_07600</name>
</gene>
<dbReference type="NCBIfam" id="TIGR00507">
    <property type="entry name" value="aroE"/>
    <property type="match status" value="1"/>
</dbReference>
<feature type="binding site" evidence="8">
    <location>
        <position position="236"/>
    </location>
    <ligand>
        <name>NADP(+)</name>
        <dbReference type="ChEBI" id="CHEBI:58349"/>
    </ligand>
</feature>
<dbReference type="NCBIfam" id="NF001310">
    <property type="entry name" value="PRK00258.1-2"/>
    <property type="match status" value="1"/>
</dbReference>
<dbReference type="InterPro" id="IPR022893">
    <property type="entry name" value="Shikimate_DH_fam"/>
</dbReference>
<evidence type="ECO:0000313" key="13">
    <source>
        <dbReference type="Proteomes" id="UP001297600"/>
    </source>
</evidence>
<feature type="binding site" evidence="8">
    <location>
        <position position="89"/>
    </location>
    <ligand>
        <name>shikimate</name>
        <dbReference type="ChEBI" id="CHEBI:36208"/>
    </ligand>
</feature>
<feature type="domain" description="Shikimate dehydrogenase substrate binding N-terminal" evidence="10">
    <location>
        <begin position="9"/>
        <end position="91"/>
    </location>
</feature>
<dbReference type="RefSeq" id="WP_237979035.1">
    <property type="nucleotide sequence ID" value="NZ_JAKNCT010000008.1"/>
</dbReference>
<feature type="active site" description="Proton acceptor" evidence="8">
    <location>
        <position position="68"/>
    </location>
</feature>
<dbReference type="InterPro" id="IPR036291">
    <property type="entry name" value="NAD(P)-bd_dom_sf"/>
</dbReference>
<keyword evidence="6 8" id="KW-0057">Aromatic amino acid biosynthesis</keyword>
<feature type="binding site" evidence="8">
    <location>
        <position position="214"/>
    </location>
    <ligand>
        <name>shikimate</name>
        <dbReference type="ChEBI" id="CHEBI:36208"/>
    </ligand>
</feature>
<feature type="domain" description="SDH C-terminal" evidence="11">
    <location>
        <begin position="236"/>
        <end position="259"/>
    </location>
</feature>
<comment type="caution">
    <text evidence="12">The sequence shown here is derived from an EMBL/GenBank/DDBJ whole genome shotgun (WGS) entry which is preliminary data.</text>
</comment>
<comment type="caution">
    <text evidence="8">Lacks conserved residue(s) required for the propagation of feature annotation.</text>
</comment>
<evidence type="ECO:0000256" key="6">
    <source>
        <dbReference type="ARBA" id="ARBA00023141"/>
    </source>
</evidence>
<accession>A0ABS9MRP7</accession>
<reference evidence="12 13" key="1">
    <citation type="submission" date="2022-02" db="EMBL/GenBank/DDBJ databases">
        <title>Mesosutterella porci, a novel member of the family Sutterellaceae from pig feces.</title>
        <authorList>
            <person name="Wylensek D."/>
            <person name="Clavel T."/>
        </authorList>
    </citation>
    <scope>NUCLEOTIDE SEQUENCE [LARGE SCALE GENOMIC DNA]</scope>
    <source>
        <strain evidence="13">oilRF-744-wt-GAM-9</strain>
    </source>
</reference>
<sequence>MKKPDRYAVLGNPIAHSLSPEIHRSFARSLGESIVYEKLEVPIGGFSDFVDSLIEQGYKGCNITLPFKMEAYKYAERLTVRARGCGAVNTLIFGSRVTGDNTDGAGFVADVTGRFGFPIEGSSILVLGAGGGVRGLLPSLLELNPKWIAVANRTMERAEALASSFGIDAIAYEETAAEHFDLIINATSTSLSNLAPPVPKAAFAEASLAYDLVYAARPTPFMELALKSGARKAVDGLGMLIEQAAESYADWRGVRPDTGSTYGEIRSLLENRAASAAAARP</sequence>
<dbReference type="InterPro" id="IPR006151">
    <property type="entry name" value="Shikm_DH/Glu-tRNA_Rdtase"/>
</dbReference>
<feature type="binding site" evidence="8">
    <location>
        <begin position="152"/>
        <end position="157"/>
    </location>
    <ligand>
        <name>NADP(+)</name>
        <dbReference type="ChEBI" id="CHEBI:58349"/>
    </ligand>
</feature>
<evidence type="ECO:0000256" key="1">
    <source>
        <dbReference type="ARBA" id="ARBA00004871"/>
    </source>
</evidence>
<comment type="similarity">
    <text evidence="8">Belongs to the shikimate dehydrogenase family.</text>
</comment>
<dbReference type="Gene3D" id="3.40.50.720">
    <property type="entry name" value="NAD(P)-binding Rossmann-like Domain"/>
    <property type="match status" value="1"/>
</dbReference>
<dbReference type="SUPFAM" id="SSF53223">
    <property type="entry name" value="Aminoacid dehydrogenase-like, N-terminal domain"/>
    <property type="match status" value="1"/>
</dbReference>
<evidence type="ECO:0000256" key="4">
    <source>
        <dbReference type="ARBA" id="ARBA00022857"/>
    </source>
</evidence>
<dbReference type="InterPro" id="IPR013708">
    <property type="entry name" value="Shikimate_DH-bd_N"/>
</dbReference>
<name>A0ABS9MRP7_9BURK</name>
<dbReference type="EMBL" id="JAKNCT010000008">
    <property type="protein sequence ID" value="MCG5031303.1"/>
    <property type="molecule type" value="Genomic_DNA"/>
</dbReference>
<dbReference type="EC" id="1.1.1.25" evidence="2 8"/>
<keyword evidence="3 8" id="KW-0028">Amino-acid biosynthesis</keyword>
<dbReference type="GO" id="GO:0004764">
    <property type="term" value="F:shikimate 3-dehydrogenase (NADP+) activity"/>
    <property type="evidence" value="ECO:0007669"/>
    <property type="project" value="UniProtKB-EC"/>
</dbReference>
<keyword evidence="13" id="KW-1185">Reference proteome</keyword>
<dbReference type="InterPro" id="IPR046346">
    <property type="entry name" value="Aminoacid_DH-like_N_sf"/>
</dbReference>
<dbReference type="InterPro" id="IPR011342">
    <property type="entry name" value="Shikimate_DH"/>
</dbReference>
<proteinExistence type="inferred from homology"/>
<dbReference type="CDD" id="cd01065">
    <property type="entry name" value="NAD_bind_Shikimate_DH"/>
    <property type="match status" value="1"/>
</dbReference>
<feature type="binding site" evidence="8">
    <location>
        <position position="212"/>
    </location>
    <ligand>
        <name>NADP(+)</name>
        <dbReference type="ChEBI" id="CHEBI:58349"/>
    </ligand>
</feature>
<evidence type="ECO:0000256" key="3">
    <source>
        <dbReference type="ARBA" id="ARBA00022605"/>
    </source>
</evidence>
<dbReference type="PANTHER" id="PTHR21089:SF1">
    <property type="entry name" value="BIFUNCTIONAL 3-DEHYDROQUINATE DEHYDRATASE_SHIKIMATE DEHYDROGENASE, CHLOROPLASTIC"/>
    <property type="match status" value="1"/>
</dbReference>
<dbReference type="PANTHER" id="PTHR21089">
    <property type="entry name" value="SHIKIMATE DEHYDROGENASE"/>
    <property type="match status" value="1"/>
</dbReference>
<comment type="pathway">
    <text evidence="1 8">Metabolic intermediate biosynthesis; chorismate biosynthesis; chorismate from D-erythrose 4-phosphate and phosphoenolpyruvate: step 4/7.</text>
</comment>
<feature type="domain" description="Quinate/shikimate 5-dehydrogenase/glutamyl-tRNA reductase" evidence="9">
    <location>
        <begin position="119"/>
        <end position="190"/>
    </location>
</feature>
<dbReference type="Proteomes" id="UP001297600">
    <property type="component" value="Unassembled WGS sequence"/>
</dbReference>
<evidence type="ECO:0000256" key="7">
    <source>
        <dbReference type="ARBA" id="ARBA00049442"/>
    </source>
</evidence>
<evidence type="ECO:0000256" key="8">
    <source>
        <dbReference type="HAMAP-Rule" id="MF_00222"/>
    </source>
</evidence>
<feature type="binding site" evidence="8">
    <location>
        <position position="103"/>
    </location>
    <ligand>
        <name>shikimate</name>
        <dbReference type="ChEBI" id="CHEBI:36208"/>
    </ligand>
</feature>
<evidence type="ECO:0000256" key="2">
    <source>
        <dbReference type="ARBA" id="ARBA00012962"/>
    </source>
</evidence>